<evidence type="ECO:0000313" key="3">
    <source>
        <dbReference type="EMBL" id="ASG20857.1"/>
    </source>
</evidence>
<evidence type="ECO:0000256" key="1">
    <source>
        <dbReference type="SAM" id="Coils"/>
    </source>
</evidence>
<dbReference type="AlphaFoldDB" id="A0A248JQ72"/>
<dbReference type="Pfam" id="PF22308">
    <property type="entry name" value="DUF6969"/>
    <property type="match status" value="1"/>
</dbReference>
<dbReference type="RefSeq" id="WP_088871666.1">
    <property type="nucleotide sequence ID" value="NZ_CP022110.1"/>
</dbReference>
<keyword evidence="4" id="KW-1185">Reference proteome</keyword>
<feature type="coiled-coil region" evidence="1">
    <location>
        <begin position="224"/>
        <end position="251"/>
    </location>
</feature>
<organism evidence="3 4">
    <name type="scientific">Nitrospirillum viridazoti CBAmc</name>
    <dbReference type="NCBI Taxonomy" id="1441467"/>
    <lineage>
        <taxon>Bacteria</taxon>
        <taxon>Pseudomonadati</taxon>
        <taxon>Pseudomonadota</taxon>
        <taxon>Alphaproteobacteria</taxon>
        <taxon>Rhodospirillales</taxon>
        <taxon>Azospirillaceae</taxon>
        <taxon>Nitrospirillum</taxon>
        <taxon>Nitrospirillum viridazoti</taxon>
    </lineage>
</organism>
<dbReference type="InterPro" id="IPR054242">
    <property type="entry name" value="DUF6969"/>
</dbReference>
<protein>
    <recommendedName>
        <fullName evidence="2">DUF6969 domain-containing protein</fullName>
    </recommendedName>
</protein>
<dbReference type="Proteomes" id="UP000197153">
    <property type="component" value="Chromosome 1"/>
</dbReference>
<dbReference type="KEGG" id="nao:Y958_08565"/>
<name>A0A248JQ72_9PROT</name>
<sequence length="259" mass="29329">MPFLQGPARGGSVVDGLPYETLTRLVEAAREVSLCTRVLAKTGDTVLSEVLRDAVPPLDPWHHHPPGDVYDSEYHAQYYFHAHPESELVGEEMGHFHTFMRPLGMPDGVAPAPLPDLQPDTDGNAALSHLVGISIDGMGRVTRLFTTNRWVTGETWYAAAEVVRMLEGFQIDHARPSWPLNRWITAIVNLYRYEIIELLQERDAAVDRWQAEHPGSYVYDDRDLEVTSERLVDVEGRIQELERALRRRNRQQSPMGNPA</sequence>
<dbReference type="EMBL" id="CP022110">
    <property type="protein sequence ID" value="ASG20857.1"/>
    <property type="molecule type" value="Genomic_DNA"/>
</dbReference>
<evidence type="ECO:0000313" key="4">
    <source>
        <dbReference type="Proteomes" id="UP000197153"/>
    </source>
</evidence>
<accession>A0A248JQ72</accession>
<keyword evidence="1" id="KW-0175">Coiled coil</keyword>
<proteinExistence type="predicted"/>
<feature type="domain" description="DUF6969" evidence="2">
    <location>
        <begin position="27"/>
        <end position="230"/>
    </location>
</feature>
<reference evidence="3 4" key="1">
    <citation type="submission" date="2017-06" db="EMBL/GenBank/DDBJ databases">
        <title>Complete genome sequence of Nitrospirillum amazonense strain CBAmC, an endophytic nitrogen-fixing and plant growth-promoting bacterium, isolated from sugarcane.</title>
        <authorList>
            <person name="Schwab S."/>
            <person name="dos Santos Teixeira K.R."/>
            <person name="Simoes Araujo J.L."/>
            <person name="Soares Vidal M."/>
            <person name="Borges de Freitas H.R."/>
            <person name="Rivello Crivelaro A.L."/>
            <person name="Bueno de Camargo Nunes A."/>
            <person name="dos Santos C.M."/>
            <person name="Palmeira da Silva Rosa D."/>
            <person name="da Silva Padilha D."/>
            <person name="da Silva E."/>
            <person name="Araujo Terra L."/>
            <person name="Soares Mendes V."/>
            <person name="Farinelli L."/>
            <person name="Magalhaes Cruz L."/>
            <person name="Baldani J.I."/>
        </authorList>
    </citation>
    <scope>NUCLEOTIDE SEQUENCE [LARGE SCALE GENOMIC DNA]</scope>
    <source>
        <strain evidence="3 4">CBAmC</strain>
    </source>
</reference>
<evidence type="ECO:0000259" key="2">
    <source>
        <dbReference type="Pfam" id="PF22308"/>
    </source>
</evidence>
<gene>
    <name evidence="3" type="ORF">Y958_08565</name>
</gene>